<dbReference type="InterPro" id="IPR020568">
    <property type="entry name" value="Ribosomal_Su5_D2-typ_SF"/>
</dbReference>
<evidence type="ECO:0000313" key="3">
    <source>
        <dbReference type="EMBL" id="KAG2641690.1"/>
    </source>
</evidence>
<dbReference type="EMBL" id="CM029039">
    <property type="protein sequence ID" value="KAG2641690.1"/>
    <property type="molecule type" value="Genomic_DNA"/>
</dbReference>
<dbReference type="GO" id="GO:0016887">
    <property type="term" value="F:ATP hydrolysis activity"/>
    <property type="evidence" value="ECO:0007669"/>
    <property type="project" value="InterPro"/>
</dbReference>
<evidence type="ECO:0000256" key="1">
    <source>
        <dbReference type="ARBA" id="ARBA00008239"/>
    </source>
</evidence>
<dbReference type="InterPro" id="IPR001404">
    <property type="entry name" value="Hsp90_fam"/>
</dbReference>
<dbReference type="PANTHER" id="PTHR11528">
    <property type="entry name" value="HEAT SHOCK PROTEIN 90 FAMILY MEMBER"/>
    <property type="match status" value="1"/>
</dbReference>
<sequence>MARKGQYAKVWNEFGKSIKLGIIEDATNRNHLAKLLRFESFILHTKSDGKLASLDEYISRMKPGQKDIFYISRMSNRCIVVLKKIYNRALS</sequence>
<dbReference type="Pfam" id="PF00183">
    <property type="entry name" value="HSP90"/>
    <property type="match status" value="1"/>
</dbReference>
<dbReference type="GO" id="GO:0005524">
    <property type="term" value="F:ATP binding"/>
    <property type="evidence" value="ECO:0007669"/>
    <property type="project" value="InterPro"/>
</dbReference>
<dbReference type="GO" id="GO:0140662">
    <property type="term" value="F:ATP-dependent protein folding chaperone"/>
    <property type="evidence" value="ECO:0007669"/>
    <property type="project" value="InterPro"/>
</dbReference>
<name>A0A8T0W2N7_PANVG</name>
<accession>A0A8T0W2N7</accession>
<dbReference type="Proteomes" id="UP000823388">
    <property type="component" value="Chromosome 2K"/>
</dbReference>
<keyword evidence="4" id="KW-1185">Reference proteome</keyword>
<keyword evidence="2" id="KW-0143">Chaperone</keyword>
<comment type="similarity">
    <text evidence="1">Belongs to the heat shock protein 90 family.</text>
</comment>
<protein>
    <submittedName>
        <fullName evidence="3">Uncharacterized protein</fullName>
    </submittedName>
</protein>
<comment type="caution">
    <text evidence="3">The sequence shown here is derived from an EMBL/GenBank/DDBJ whole genome shotgun (WGS) entry which is preliminary data.</text>
</comment>
<dbReference type="Gene3D" id="3.40.50.11260">
    <property type="match status" value="1"/>
</dbReference>
<evidence type="ECO:0000256" key="2">
    <source>
        <dbReference type="ARBA" id="ARBA00023186"/>
    </source>
</evidence>
<evidence type="ECO:0000313" key="4">
    <source>
        <dbReference type="Proteomes" id="UP000823388"/>
    </source>
</evidence>
<reference evidence="3" key="1">
    <citation type="submission" date="2020-05" db="EMBL/GenBank/DDBJ databases">
        <title>WGS assembly of Panicum virgatum.</title>
        <authorList>
            <person name="Lovell J.T."/>
            <person name="Jenkins J."/>
            <person name="Shu S."/>
            <person name="Juenger T.E."/>
            <person name="Schmutz J."/>
        </authorList>
    </citation>
    <scope>NUCLEOTIDE SEQUENCE</scope>
    <source>
        <strain evidence="3">AP13</strain>
    </source>
</reference>
<dbReference type="SUPFAM" id="SSF54211">
    <property type="entry name" value="Ribosomal protein S5 domain 2-like"/>
    <property type="match status" value="1"/>
</dbReference>
<dbReference type="GO" id="GO:0051082">
    <property type="term" value="F:unfolded protein binding"/>
    <property type="evidence" value="ECO:0007669"/>
    <property type="project" value="InterPro"/>
</dbReference>
<gene>
    <name evidence="3" type="ORF">PVAP13_2KG236058</name>
</gene>
<proteinExistence type="inferred from homology"/>
<organism evidence="3 4">
    <name type="scientific">Panicum virgatum</name>
    <name type="common">Blackwell switchgrass</name>
    <dbReference type="NCBI Taxonomy" id="38727"/>
    <lineage>
        <taxon>Eukaryota</taxon>
        <taxon>Viridiplantae</taxon>
        <taxon>Streptophyta</taxon>
        <taxon>Embryophyta</taxon>
        <taxon>Tracheophyta</taxon>
        <taxon>Spermatophyta</taxon>
        <taxon>Magnoliopsida</taxon>
        <taxon>Liliopsida</taxon>
        <taxon>Poales</taxon>
        <taxon>Poaceae</taxon>
        <taxon>PACMAD clade</taxon>
        <taxon>Panicoideae</taxon>
        <taxon>Panicodae</taxon>
        <taxon>Paniceae</taxon>
        <taxon>Panicinae</taxon>
        <taxon>Panicum</taxon>
        <taxon>Panicum sect. Hiantes</taxon>
    </lineage>
</organism>
<dbReference type="AlphaFoldDB" id="A0A8T0W2N7"/>
<dbReference type="Gene3D" id="3.30.230.80">
    <property type="match status" value="1"/>
</dbReference>